<dbReference type="AlphaFoldDB" id="A0AAW7JU75"/>
<accession>A0AAW7JU75</accession>
<gene>
    <name evidence="1" type="ORF">QVN81_03555</name>
    <name evidence="2" type="ORF">QVN84_03045</name>
</gene>
<evidence type="ECO:0008006" key="5">
    <source>
        <dbReference type="Google" id="ProtNLM"/>
    </source>
</evidence>
<dbReference type="EMBL" id="JAUEIF010000002">
    <property type="protein sequence ID" value="MDN0024506.1"/>
    <property type="molecule type" value="Genomic_DNA"/>
</dbReference>
<proteinExistence type="predicted"/>
<dbReference type="Proteomes" id="UP001167831">
    <property type="component" value="Unassembled WGS sequence"/>
</dbReference>
<dbReference type="RefSeq" id="WP_241033224.1">
    <property type="nucleotide sequence ID" value="NZ_CALUKV010000007.1"/>
</dbReference>
<keyword evidence="3" id="KW-1185">Reference proteome</keyword>
<comment type="caution">
    <text evidence="2">The sequence shown here is derived from an EMBL/GenBank/DDBJ whole genome shotgun (WGS) entry which is preliminary data.</text>
</comment>
<name>A0AAW7JU75_9BACT</name>
<reference evidence="2" key="1">
    <citation type="submission" date="2023-06" db="EMBL/GenBank/DDBJ databases">
        <authorList>
            <person name="Zeman M."/>
            <person name="Kubasova T."/>
            <person name="Jahodarova E."/>
            <person name="Nykrynova M."/>
            <person name="Rychlik I."/>
        </authorList>
    </citation>
    <scope>NUCLEOTIDE SEQUENCE</scope>
    <source>
        <strain evidence="2">ET15</strain>
        <strain evidence="1">ET37</strain>
    </source>
</reference>
<evidence type="ECO:0000313" key="3">
    <source>
        <dbReference type="Proteomes" id="UP001167831"/>
    </source>
</evidence>
<organism evidence="2 4">
    <name type="scientific">Leyella lascolaii</name>
    <dbReference type="NCBI Taxonomy" id="1776379"/>
    <lineage>
        <taxon>Bacteria</taxon>
        <taxon>Pseudomonadati</taxon>
        <taxon>Bacteroidota</taxon>
        <taxon>Bacteroidia</taxon>
        <taxon>Bacteroidales</taxon>
        <taxon>Prevotellaceae</taxon>
        <taxon>Leyella</taxon>
    </lineage>
</organism>
<sequence>MTDIKGKGIMRMQLSTRTINIVLTVCVAALTAVCAMSISTPVNFEKERTERETAVKMRLVTIRAAQERYRNATGSYAGSFAQLTEGGFLADSLQYVPFAGAQRFSLSATVLTTKSGRKVPLMECGAEYKTYLQGLDPGLTDGLTQQAEAEGRYPGLKIGDLTTPNDNDGNWE</sequence>
<evidence type="ECO:0000313" key="2">
    <source>
        <dbReference type="EMBL" id="MDN0024506.1"/>
    </source>
</evidence>
<protein>
    <recommendedName>
        <fullName evidence="5">Type II secretion system protein</fullName>
    </recommendedName>
</protein>
<evidence type="ECO:0000313" key="1">
    <source>
        <dbReference type="EMBL" id="MDN0022101.1"/>
    </source>
</evidence>
<evidence type="ECO:0000313" key="4">
    <source>
        <dbReference type="Proteomes" id="UP001168478"/>
    </source>
</evidence>
<dbReference type="Proteomes" id="UP001168478">
    <property type="component" value="Unassembled WGS sequence"/>
</dbReference>
<dbReference type="EMBL" id="JAUEIE010000002">
    <property type="protein sequence ID" value="MDN0022101.1"/>
    <property type="molecule type" value="Genomic_DNA"/>
</dbReference>
<reference evidence="2" key="2">
    <citation type="submission" date="2023-08" db="EMBL/GenBank/DDBJ databases">
        <title>Identification and characterization of horizontal gene transfer across gut microbiota members of farm animals based on homology search.</title>
        <authorList>
            <person name="Schwarzerova J."/>
            <person name="Nykrynova M."/>
            <person name="Jureckova K."/>
            <person name="Cejkova D."/>
            <person name="Rychlik I."/>
        </authorList>
    </citation>
    <scope>NUCLEOTIDE SEQUENCE</scope>
    <source>
        <strain evidence="2">ET15</strain>
        <strain evidence="1">ET37</strain>
    </source>
</reference>